<proteinExistence type="predicted"/>
<evidence type="ECO:0000313" key="2">
    <source>
        <dbReference type="EMBL" id="HCT56981.1"/>
    </source>
</evidence>
<dbReference type="AlphaFoldDB" id="A0A3D4V7A5"/>
<sequence>MILVAGGAVGYWLYGDRLPAVLTRAASGAANRVTDAAVRASERYDSNDGPRIEAEEEGRRQEARSARDRKVGWVGVASPLPATQGSAASSSAASRAAVLNRTLAPLSAKSGPAYLSFSAQQIAGLLAPLVQQLPPSAQSVQLALEGDRLLVRAVVSLRDFAGAGTIGTVLGGALDGTDTLYVAGPIEPVQPGLAQFRVKELRLKGIEVPGRVIPPLVRNLRQYGERRIREQLAAHARSERAATSAGSRADRTADLSALADDGLPIPLPAAVSDARVVNGKLTLYRATPASGVAPTSRTP</sequence>
<name>A0A3D4V7A5_9BACT</name>
<reference evidence="2 3" key="1">
    <citation type="journal article" date="2018" name="Nat. Biotechnol.">
        <title>A standardized bacterial taxonomy based on genome phylogeny substantially revises the tree of life.</title>
        <authorList>
            <person name="Parks D.H."/>
            <person name="Chuvochina M."/>
            <person name="Waite D.W."/>
            <person name="Rinke C."/>
            <person name="Skarshewski A."/>
            <person name="Chaumeil P.A."/>
            <person name="Hugenholtz P."/>
        </authorList>
    </citation>
    <scope>NUCLEOTIDE SEQUENCE [LARGE SCALE GENOMIC DNA]</scope>
    <source>
        <strain evidence="2">UBA8844</strain>
    </source>
</reference>
<dbReference type="EMBL" id="DPIY01000006">
    <property type="protein sequence ID" value="HCT56981.1"/>
    <property type="molecule type" value="Genomic_DNA"/>
</dbReference>
<dbReference type="Proteomes" id="UP000264071">
    <property type="component" value="Unassembled WGS sequence"/>
</dbReference>
<evidence type="ECO:0000256" key="1">
    <source>
        <dbReference type="SAM" id="MobiDB-lite"/>
    </source>
</evidence>
<evidence type="ECO:0000313" key="3">
    <source>
        <dbReference type="Proteomes" id="UP000264071"/>
    </source>
</evidence>
<feature type="region of interest" description="Disordered" evidence="1">
    <location>
        <begin position="41"/>
        <end position="66"/>
    </location>
</feature>
<protein>
    <submittedName>
        <fullName evidence="2">Uncharacterized protein</fullName>
    </submittedName>
</protein>
<gene>
    <name evidence="2" type="ORF">DGD08_07170</name>
</gene>
<organism evidence="2 3">
    <name type="scientific">Gemmatimonas aurantiaca</name>
    <dbReference type="NCBI Taxonomy" id="173480"/>
    <lineage>
        <taxon>Bacteria</taxon>
        <taxon>Pseudomonadati</taxon>
        <taxon>Gemmatimonadota</taxon>
        <taxon>Gemmatimonadia</taxon>
        <taxon>Gemmatimonadales</taxon>
        <taxon>Gemmatimonadaceae</taxon>
        <taxon>Gemmatimonas</taxon>
    </lineage>
</organism>
<comment type="caution">
    <text evidence="2">The sequence shown here is derived from an EMBL/GenBank/DDBJ whole genome shotgun (WGS) entry which is preliminary data.</text>
</comment>
<accession>A0A3D4V7A5</accession>